<protein>
    <submittedName>
        <fullName evidence="1">Uncharacterized protein</fullName>
    </submittedName>
</protein>
<evidence type="ECO:0000313" key="1">
    <source>
        <dbReference type="EMBL" id="MDA7028226.1"/>
    </source>
</evidence>
<evidence type="ECO:0000313" key="2">
    <source>
        <dbReference type="Proteomes" id="UP001211894"/>
    </source>
</evidence>
<accession>A0ABT4X7F6</accession>
<dbReference type="RefSeq" id="WP_271342041.1">
    <property type="nucleotide sequence ID" value="NZ_JAQKAB010000013.1"/>
</dbReference>
<dbReference type="EMBL" id="JAQKAB010000013">
    <property type="protein sequence ID" value="MDA7028226.1"/>
    <property type="molecule type" value="Genomic_DNA"/>
</dbReference>
<sequence>MSKRRNKRLNSREIDMVVEPIEYNNLIIDCEIKLFLSIQEKKRKTEYEKFLDGEGRGFLLRTDANME</sequence>
<proteinExistence type="predicted"/>
<dbReference type="Proteomes" id="UP001211894">
    <property type="component" value="Unassembled WGS sequence"/>
</dbReference>
<organism evidence="1 2">
    <name type="scientific">Bacillus changyiensis</name>
    <dbReference type="NCBI Taxonomy" id="3004103"/>
    <lineage>
        <taxon>Bacteria</taxon>
        <taxon>Bacillati</taxon>
        <taxon>Bacillota</taxon>
        <taxon>Bacilli</taxon>
        <taxon>Bacillales</taxon>
        <taxon>Bacillaceae</taxon>
        <taxon>Bacillus</taxon>
    </lineage>
</organism>
<keyword evidence="2" id="KW-1185">Reference proteome</keyword>
<reference evidence="1 2" key="1">
    <citation type="submission" date="2023-01" db="EMBL/GenBank/DDBJ databases">
        <title>Bacillus changyiensis sp. nov., isolated from a coastal deposit.</title>
        <authorList>
            <person name="Xiao G."/>
            <person name="Lai Q."/>
            <person name="Hu Z."/>
            <person name="Shao Z."/>
        </authorList>
    </citation>
    <scope>NUCLEOTIDE SEQUENCE [LARGE SCALE GENOMIC DNA]</scope>
    <source>
        <strain evidence="1 2">CLL-7-23</strain>
    </source>
</reference>
<comment type="caution">
    <text evidence="1">The sequence shown here is derived from an EMBL/GenBank/DDBJ whole genome shotgun (WGS) entry which is preliminary data.</text>
</comment>
<name>A0ABT4X7F6_9BACI</name>
<gene>
    <name evidence="1" type="ORF">PJ311_16785</name>
</gene>